<evidence type="ECO:0000313" key="2">
    <source>
        <dbReference type="EMBL" id="TQV87771.1"/>
    </source>
</evidence>
<evidence type="ECO:0000256" key="1">
    <source>
        <dbReference type="SAM" id="MobiDB-lite"/>
    </source>
</evidence>
<feature type="region of interest" description="Disordered" evidence="1">
    <location>
        <begin position="30"/>
        <end position="118"/>
    </location>
</feature>
<accession>A0A545UE78</accession>
<dbReference type="AlphaFoldDB" id="A0A545UE78"/>
<dbReference type="Proteomes" id="UP000315439">
    <property type="component" value="Unassembled WGS sequence"/>
</dbReference>
<sequence>MNYFQRLIKRAKAQAAGSQSSLFDPFAKTAHDPVQWPQSQSVTKEVDNKKMASPLSPVQTDEAKVQTQKKTTEYQSETHLTEVKENHKTVVPAQDVSDIQSDKKLTPQPEENNPNILNKTPGIAIIDQIMEPYIESFKAVDKKAKPEEKKSVKPPQKVNKKTEPNNNTEHIQTQKKKAVTADNVIQPITQKLTSKTPQPKKIEADKQALIAEVVEKRIQEVEQKLTQNTQNKKPNAPQEQVVIVNRTTTQTGERKSTGGGSPHIGIGQL</sequence>
<dbReference type="EMBL" id="VIKS01000006">
    <property type="protein sequence ID" value="TQV87771.1"/>
    <property type="molecule type" value="Genomic_DNA"/>
</dbReference>
<gene>
    <name evidence="2" type="ORF">FLL46_10315</name>
</gene>
<protein>
    <submittedName>
        <fullName evidence="2">Uncharacterized protein</fullName>
    </submittedName>
</protein>
<name>A0A545UE78_9GAMM</name>
<feature type="compositionally biased region" description="Gly residues" evidence="1">
    <location>
        <begin position="257"/>
        <end position="269"/>
    </location>
</feature>
<dbReference type="RefSeq" id="WP_142893432.1">
    <property type="nucleotide sequence ID" value="NZ_ML660163.1"/>
</dbReference>
<feature type="compositionally biased region" description="Basic and acidic residues" evidence="1">
    <location>
        <begin position="142"/>
        <end position="151"/>
    </location>
</feature>
<proteinExistence type="predicted"/>
<evidence type="ECO:0000313" key="3">
    <source>
        <dbReference type="Proteomes" id="UP000315439"/>
    </source>
</evidence>
<organism evidence="2 3">
    <name type="scientific">Aliikangiella coralliicola</name>
    <dbReference type="NCBI Taxonomy" id="2592383"/>
    <lineage>
        <taxon>Bacteria</taxon>
        <taxon>Pseudomonadati</taxon>
        <taxon>Pseudomonadota</taxon>
        <taxon>Gammaproteobacteria</taxon>
        <taxon>Oceanospirillales</taxon>
        <taxon>Pleioneaceae</taxon>
        <taxon>Aliikangiella</taxon>
    </lineage>
</organism>
<feature type="region of interest" description="Disordered" evidence="1">
    <location>
        <begin position="225"/>
        <end position="269"/>
    </location>
</feature>
<feature type="region of interest" description="Disordered" evidence="1">
    <location>
        <begin position="142"/>
        <end position="179"/>
    </location>
</feature>
<feature type="compositionally biased region" description="Basic and acidic residues" evidence="1">
    <location>
        <begin position="79"/>
        <end position="88"/>
    </location>
</feature>
<keyword evidence="3" id="KW-1185">Reference proteome</keyword>
<feature type="compositionally biased region" description="Polar residues" evidence="1">
    <location>
        <begin position="65"/>
        <end position="78"/>
    </location>
</feature>
<reference evidence="2 3" key="1">
    <citation type="submission" date="2019-07" db="EMBL/GenBank/DDBJ databases">
        <title>Draft genome for Aliikangiella sp. M105.</title>
        <authorList>
            <person name="Wang G."/>
        </authorList>
    </citation>
    <scope>NUCLEOTIDE SEQUENCE [LARGE SCALE GENOMIC DNA]</scope>
    <source>
        <strain evidence="2 3">M105</strain>
    </source>
</reference>
<feature type="compositionally biased region" description="Polar residues" evidence="1">
    <location>
        <begin position="109"/>
        <end position="118"/>
    </location>
</feature>
<comment type="caution">
    <text evidence="2">The sequence shown here is derived from an EMBL/GenBank/DDBJ whole genome shotgun (WGS) entry which is preliminary data.</text>
</comment>